<dbReference type="EMBL" id="DUZY01000004">
    <property type="protein sequence ID" value="DAD38269.1"/>
    <property type="molecule type" value="Genomic_DNA"/>
</dbReference>
<reference evidence="1 2" key="1">
    <citation type="journal article" date="2020" name="Mol. Biol. Evol.">
        <title>Distinct Expression and Methylation Patterns for Genes with Different Fates following a Single Whole-Genome Duplication in Flowering Plants.</title>
        <authorList>
            <person name="Shi T."/>
            <person name="Rahmani R.S."/>
            <person name="Gugger P.F."/>
            <person name="Wang M."/>
            <person name="Li H."/>
            <person name="Zhang Y."/>
            <person name="Li Z."/>
            <person name="Wang Q."/>
            <person name="Van de Peer Y."/>
            <person name="Marchal K."/>
            <person name="Chen J."/>
        </authorList>
    </citation>
    <scope>NUCLEOTIDE SEQUENCE [LARGE SCALE GENOMIC DNA]</scope>
    <source>
        <tissue evidence="1">Leaf</tissue>
    </source>
</reference>
<evidence type="ECO:0008006" key="3">
    <source>
        <dbReference type="Google" id="ProtNLM"/>
    </source>
</evidence>
<dbReference type="Proteomes" id="UP000607653">
    <property type="component" value="Unassembled WGS sequence"/>
</dbReference>
<protein>
    <recommendedName>
        <fullName evidence="3">Pectinesterase inhibitor domain-containing protein</fullName>
    </recommendedName>
</protein>
<sequence length="112" mass="12336">MHLSYCLYLHSGPQHLTELLFHHLCVLPIPKFTSRISSPPSRKTAAASTIDPAIKKICDGTDYPELCLSSIKPYLTGRGILCPSPKWRSKPATASLDLLLTMCASLQSHKMS</sequence>
<evidence type="ECO:0000313" key="2">
    <source>
        <dbReference type="Proteomes" id="UP000607653"/>
    </source>
</evidence>
<accession>A0A822Z4B9</accession>
<name>A0A822Z4B9_NELNU</name>
<comment type="caution">
    <text evidence="1">The sequence shown here is derived from an EMBL/GenBank/DDBJ whole genome shotgun (WGS) entry which is preliminary data.</text>
</comment>
<evidence type="ECO:0000313" key="1">
    <source>
        <dbReference type="EMBL" id="DAD38269.1"/>
    </source>
</evidence>
<proteinExistence type="predicted"/>
<dbReference type="AlphaFoldDB" id="A0A822Z4B9"/>
<dbReference type="SUPFAM" id="SSF101148">
    <property type="entry name" value="Plant invertase/pectin methylesterase inhibitor"/>
    <property type="match status" value="1"/>
</dbReference>
<keyword evidence="2" id="KW-1185">Reference proteome</keyword>
<gene>
    <name evidence="1" type="ORF">HUJ06_008910</name>
</gene>
<organism evidence="1 2">
    <name type="scientific">Nelumbo nucifera</name>
    <name type="common">Sacred lotus</name>
    <dbReference type="NCBI Taxonomy" id="4432"/>
    <lineage>
        <taxon>Eukaryota</taxon>
        <taxon>Viridiplantae</taxon>
        <taxon>Streptophyta</taxon>
        <taxon>Embryophyta</taxon>
        <taxon>Tracheophyta</taxon>
        <taxon>Spermatophyta</taxon>
        <taxon>Magnoliopsida</taxon>
        <taxon>Proteales</taxon>
        <taxon>Nelumbonaceae</taxon>
        <taxon>Nelumbo</taxon>
    </lineage>
</organism>
<dbReference type="InterPro" id="IPR035513">
    <property type="entry name" value="Invertase/methylesterase_inhib"/>
</dbReference>